<gene>
    <name evidence="1" type="ORF">C799_03011</name>
</gene>
<proteinExistence type="predicted"/>
<dbReference type="RefSeq" id="WP_016268811.1">
    <property type="nucleotide sequence ID" value="NZ_KE159459.1"/>
</dbReference>
<organism evidence="1 2">
    <name type="scientific">Bacteroides thetaiotaomicron dnLKV9</name>
    <dbReference type="NCBI Taxonomy" id="1235785"/>
    <lineage>
        <taxon>Bacteria</taxon>
        <taxon>Pseudomonadati</taxon>
        <taxon>Bacteroidota</taxon>
        <taxon>Bacteroidia</taxon>
        <taxon>Bacteroidales</taxon>
        <taxon>Bacteroidaceae</taxon>
        <taxon>Bacteroides</taxon>
    </lineage>
</organism>
<evidence type="ECO:0000313" key="1">
    <source>
        <dbReference type="EMBL" id="EOS01157.1"/>
    </source>
</evidence>
<dbReference type="Proteomes" id="UP000014207">
    <property type="component" value="Unassembled WGS sequence"/>
</dbReference>
<protein>
    <submittedName>
        <fullName evidence="1">Uncharacterized protein</fullName>
    </submittedName>
</protein>
<sequence length="55" mass="6169">MKKKPVEVKINLKDLGLSEDVKVVNMWTGGSLGEVFNDFSQSIKLHASGLYKFNQ</sequence>
<dbReference type="PATRIC" id="fig|1235785.3.peg.3049"/>
<dbReference type="HOGENOM" id="CLU_3022648_0_0_10"/>
<dbReference type="Gene3D" id="2.60.40.1180">
    <property type="entry name" value="Golgi alpha-mannosidase II"/>
    <property type="match status" value="1"/>
</dbReference>
<dbReference type="AlphaFoldDB" id="R9HAX0"/>
<accession>R9HAX0</accession>
<name>R9HAX0_BACT4</name>
<dbReference type="InterPro" id="IPR013780">
    <property type="entry name" value="Glyco_hydro_b"/>
</dbReference>
<comment type="caution">
    <text evidence="1">The sequence shown here is derived from an EMBL/GenBank/DDBJ whole genome shotgun (WGS) entry which is preliminary data.</text>
</comment>
<evidence type="ECO:0000313" key="2">
    <source>
        <dbReference type="Proteomes" id="UP000014207"/>
    </source>
</evidence>
<reference evidence="1 2" key="1">
    <citation type="submission" date="2013-04" db="EMBL/GenBank/DDBJ databases">
        <title>The Genome Sequence of Bacteroides thetaiotaomicron dnLKV9.</title>
        <authorList>
            <consortium name="The Broad Institute Genomics Platform"/>
            <consortium name="The Broad Institute Genome Sequencing Center for Infectious Disease"/>
            <person name="Earl A."/>
            <person name="Xavier R."/>
            <person name="Kuhn K."/>
            <person name="Stappenbeck T."/>
            <person name="Walker B."/>
            <person name="Young S."/>
            <person name="Zeng Q."/>
            <person name="Gargeya S."/>
            <person name="Fitzgerald M."/>
            <person name="Haas B."/>
            <person name="Abouelleil A."/>
            <person name="Allen A.W."/>
            <person name="Alvarado L."/>
            <person name="Arachchi H.M."/>
            <person name="Berlin A.M."/>
            <person name="Chapman S.B."/>
            <person name="Gainer-Dewar J."/>
            <person name="Goldberg J."/>
            <person name="Griggs A."/>
            <person name="Gujja S."/>
            <person name="Hansen M."/>
            <person name="Howarth C."/>
            <person name="Imamovic A."/>
            <person name="Ireland A."/>
            <person name="Larimer J."/>
            <person name="McCowan C."/>
            <person name="Murphy C."/>
            <person name="Pearson M."/>
            <person name="Poon T.W."/>
            <person name="Priest M."/>
            <person name="Roberts A."/>
            <person name="Saif S."/>
            <person name="Shea T."/>
            <person name="Sisk P."/>
            <person name="Sykes S."/>
            <person name="Wortman J."/>
            <person name="Nusbaum C."/>
            <person name="Birren B."/>
        </authorList>
    </citation>
    <scope>NUCLEOTIDE SEQUENCE [LARGE SCALE GENOMIC DNA]</scope>
    <source>
        <strain evidence="2">dnLKV9</strain>
    </source>
</reference>
<dbReference type="EMBL" id="ASSM01000009">
    <property type="protein sequence ID" value="EOS01157.1"/>
    <property type="molecule type" value="Genomic_DNA"/>
</dbReference>